<name>A0A1Y6CTN8_9GAMM</name>
<dbReference type="Gene3D" id="3.30.70.270">
    <property type="match status" value="1"/>
</dbReference>
<dbReference type="PROSITE" id="PS50110">
    <property type="entry name" value="RESPONSE_REGULATORY"/>
    <property type="match status" value="1"/>
</dbReference>
<feature type="modified residue" description="4-aspartylphosphate" evidence="3">
    <location>
        <position position="55"/>
    </location>
</feature>
<dbReference type="AlphaFoldDB" id="A0A1Y6CTN8"/>
<sequence length="587" mass="64262">MPQATRLLIVDDDPLTRTLIGGTLKTMGFDIAEAGDGLECLALFGSEPVDAVLLDVMMPGMDGFTACAELRKLPQGRHTPILIMTGLDDLESITHAFEAGATDFITKPINFPLLGHRVRYALKASDTTRRFADSERRLHRLAYFDSLTELPNREFFKEHLHYMVSLAAAKGSPLAVLFLDLDGFKRINDTLGHPLGDKVLRAAAERLRQSLRAGTAVGWSDRFREGDALARLGGDEFTVLLSRIERAEDASLAAERIRTALGQALKIGGQELYTTTSIGIAVFPEDGGNADELLRNADLAMYYAKRDGGNTHRRFSGQMAAAVLKRMTLENLLRKAIERGELRLHYQPQFNIGNGTVAGAETLLRWTNPELGMVSPAEFIPLAEDTGLIAPIGEWVLRNACAQARAWRDQGLTLPRVAVNVSAVQFLHKGFPDLVTRILEETGLEPRTLELELTESALMRDADSAALALRTLKDIGVQLAIDDFGTGYSSLSRLKQFPIDRLKIDRSFVRDIETDADDAAIAVAIIAMASSMRLEVVAEGVETPGQLEFLRNRGCHEVQGFLLSRPLPAEQIAALLARPGARRTGGA</sequence>
<dbReference type="CDD" id="cd01948">
    <property type="entry name" value="EAL"/>
    <property type="match status" value="1"/>
</dbReference>
<dbReference type="FunFam" id="3.20.20.450:FF:000001">
    <property type="entry name" value="Cyclic di-GMP phosphodiesterase yahA"/>
    <property type="match status" value="1"/>
</dbReference>
<dbReference type="SMART" id="SM00267">
    <property type="entry name" value="GGDEF"/>
    <property type="match status" value="1"/>
</dbReference>
<dbReference type="RefSeq" id="WP_085210421.1">
    <property type="nucleotide sequence ID" value="NZ_FXAM01000001.1"/>
</dbReference>
<dbReference type="SUPFAM" id="SSF55073">
    <property type="entry name" value="Nucleotide cyclase"/>
    <property type="match status" value="1"/>
</dbReference>
<dbReference type="PANTHER" id="PTHR44757:SF2">
    <property type="entry name" value="BIOFILM ARCHITECTURE MAINTENANCE PROTEIN MBAA"/>
    <property type="match status" value="1"/>
</dbReference>
<reference evidence="7 8" key="1">
    <citation type="submission" date="2016-12" db="EMBL/GenBank/DDBJ databases">
        <authorList>
            <person name="Song W.-J."/>
            <person name="Kurnit D.M."/>
        </authorList>
    </citation>
    <scope>NUCLEOTIDE SEQUENCE [LARGE SCALE GENOMIC DNA]</scope>
    <source>
        <strain evidence="7 8">175</strain>
    </source>
</reference>
<evidence type="ECO:0000256" key="1">
    <source>
        <dbReference type="ARBA" id="ARBA00012282"/>
    </source>
</evidence>
<feature type="domain" description="GGDEF" evidence="6">
    <location>
        <begin position="172"/>
        <end position="317"/>
    </location>
</feature>
<dbReference type="STRING" id="1760988.SAMN02949497_0953"/>
<feature type="domain" description="EAL" evidence="5">
    <location>
        <begin position="326"/>
        <end position="580"/>
    </location>
</feature>
<dbReference type="GO" id="GO:0000160">
    <property type="term" value="P:phosphorelay signal transduction system"/>
    <property type="evidence" value="ECO:0007669"/>
    <property type="project" value="InterPro"/>
</dbReference>
<dbReference type="InterPro" id="IPR011006">
    <property type="entry name" value="CheY-like_superfamily"/>
</dbReference>
<dbReference type="InterPro" id="IPR043128">
    <property type="entry name" value="Rev_trsase/Diguanyl_cyclase"/>
</dbReference>
<dbReference type="Pfam" id="PF00990">
    <property type="entry name" value="GGDEF"/>
    <property type="match status" value="1"/>
</dbReference>
<gene>
    <name evidence="7" type="ORF">SAMN02949497_0953</name>
</gene>
<dbReference type="SUPFAM" id="SSF141868">
    <property type="entry name" value="EAL domain-like"/>
    <property type="match status" value="1"/>
</dbReference>
<dbReference type="CDD" id="cd01949">
    <property type="entry name" value="GGDEF"/>
    <property type="match status" value="1"/>
</dbReference>
<accession>A0A1Y6CTN8</accession>
<evidence type="ECO:0000313" key="7">
    <source>
        <dbReference type="EMBL" id="SMF93666.1"/>
    </source>
</evidence>
<evidence type="ECO:0000256" key="2">
    <source>
        <dbReference type="ARBA" id="ARBA00022636"/>
    </source>
</evidence>
<dbReference type="Proteomes" id="UP000192923">
    <property type="component" value="Unassembled WGS sequence"/>
</dbReference>
<dbReference type="EMBL" id="FXAM01000001">
    <property type="protein sequence ID" value="SMF93666.1"/>
    <property type="molecule type" value="Genomic_DNA"/>
</dbReference>
<dbReference type="InterPro" id="IPR001789">
    <property type="entry name" value="Sig_transdc_resp-reg_receiver"/>
</dbReference>
<evidence type="ECO:0000313" key="8">
    <source>
        <dbReference type="Proteomes" id="UP000192923"/>
    </source>
</evidence>
<organism evidence="7 8">
    <name type="scientific">Methylomagnum ishizawai</name>
    <dbReference type="NCBI Taxonomy" id="1760988"/>
    <lineage>
        <taxon>Bacteria</taxon>
        <taxon>Pseudomonadati</taxon>
        <taxon>Pseudomonadota</taxon>
        <taxon>Gammaproteobacteria</taxon>
        <taxon>Methylococcales</taxon>
        <taxon>Methylococcaceae</taxon>
        <taxon>Methylomagnum</taxon>
    </lineage>
</organism>
<dbReference type="Pfam" id="PF00072">
    <property type="entry name" value="Response_reg"/>
    <property type="match status" value="1"/>
</dbReference>
<dbReference type="OrthoDB" id="9804951at2"/>
<dbReference type="SUPFAM" id="SSF52172">
    <property type="entry name" value="CheY-like"/>
    <property type="match status" value="1"/>
</dbReference>
<evidence type="ECO:0000259" key="5">
    <source>
        <dbReference type="PROSITE" id="PS50883"/>
    </source>
</evidence>
<dbReference type="SMART" id="SM00052">
    <property type="entry name" value="EAL"/>
    <property type="match status" value="1"/>
</dbReference>
<dbReference type="PROSITE" id="PS50887">
    <property type="entry name" value="GGDEF"/>
    <property type="match status" value="1"/>
</dbReference>
<keyword evidence="2" id="KW-0973">c-di-GMP</keyword>
<keyword evidence="3" id="KW-0597">Phosphoprotein</keyword>
<feature type="domain" description="Response regulatory" evidence="4">
    <location>
        <begin position="6"/>
        <end position="122"/>
    </location>
</feature>
<dbReference type="InterPro" id="IPR001633">
    <property type="entry name" value="EAL_dom"/>
</dbReference>
<dbReference type="InterPro" id="IPR029787">
    <property type="entry name" value="Nucleotide_cyclase"/>
</dbReference>
<dbReference type="PROSITE" id="PS50883">
    <property type="entry name" value="EAL"/>
    <property type="match status" value="1"/>
</dbReference>
<keyword evidence="8" id="KW-1185">Reference proteome</keyword>
<evidence type="ECO:0000259" key="4">
    <source>
        <dbReference type="PROSITE" id="PS50110"/>
    </source>
</evidence>
<dbReference type="Pfam" id="PF00563">
    <property type="entry name" value="EAL"/>
    <property type="match status" value="1"/>
</dbReference>
<dbReference type="EC" id="3.1.4.52" evidence="1"/>
<evidence type="ECO:0000259" key="6">
    <source>
        <dbReference type="PROSITE" id="PS50887"/>
    </source>
</evidence>
<dbReference type="SMART" id="SM00448">
    <property type="entry name" value="REC"/>
    <property type="match status" value="1"/>
</dbReference>
<dbReference type="Gene3D" id="3.40.50.2300">
    <property type="match status" value="1"/>
</dbReference>
<dbReference type="GO" id="GO:0071111">
    <property type="term" value="F:cyclic-guanylate-specific phosphodiesterase activity"/>
    <property type="evidence" value="ECO:0007669"/>
    <property type="project" value="UniProtKB-EC"/>
</dbReference>
<dbReference type="NCBIfam" id="TIGR00254">
    <property type="entry name" value="GGDEF"/>
    <property type="match status" value="1"/>
</dbReference>
<dbReference type="Gene3D" id="3.20.20.450">
    <property type="entry name" value="EAL domain"/>
    <property type="match status" value="1"/>
</dbReference>
<dbReference type="PANTHER" id="PTHR44757">
    <property type="entry name" value="DIGUANYLATE CYCLASE DGCP"/>
    <property type="match status" value="1"/>
</dbReference>
<proteinExistence type="predicted"/>
<dbReference type="InterPro" id="IPR052155">
    <property type="entry name" value="Biofilm_reg_signaling"/>
</dbReference>
<evidence type="ECO:0000256" key="3">
    <source>
        <dbReference type="PROSITE-ProRule" id="PRU00169"/>
    </source>
</evidence>
<protein>
    <recommendedName>
        <fullName evidence="1">cyclic-guanylate-specific phosphodiesterase</fullName>
        <ecNumber evidence="1">3.1.4.52</ecNumber>
    </recommendedName>
</protein>
<dbReference type="InterPro" id="IPR035919">
    <property type="entry name" value="EAL_sf"/>
</dbReference>
<dbReference type="InterPro" id="IPR000160">
    <property type="entry name" value="GGDEF_dom"/>
</dbReference>